<dbReference type="EMBL" id="CCYD01000610">
    <property type="protein sequence ID" value="CEG41716.1"/>
    <property type="molecule type" value="Genomic_DNA"/>
</dbReference>
<dbReference type="RefSeq" id="XP_024578085.1">
    <property type="nucleotide sequence ID" value="XM_024727516.1"/>
</dbReference>
<evidence type="ECO:0000313" key="2">
    <source>
        <dbReference type="Proteomes" id="UP000054928"/>
    </source>
</evidence>
<name>A0A0P1AKD3_PLAHL</name>
<accession>A0A0P1AKD3</accession>
<dbReference type="Proteomes" id="UP000054928">
    <property type="component" value="Unassembled WGS sequence"/>
</dbReference>
<sequence length="107" mass="11585">MKNLLQLPRIWQEMQRLSCQKSGDESAQYAATDVPTRGTTRSLSSLAIYHINGCFGGLCGASEGAEIFRGGTPIVIRAVTTFPGPISLKSDSSSELYFFQSLQPCGH</sequence>
<evidence type="ECO:0000313" key="1">
    <source>
        <dbReference type="EMBL" id="CEG41716.1"/>
    </source>
</evidence>
<proteinExistence type="predicted"/>
<keyword evidence="2" id="KW-1185">Reference proteome</keyword>
<dbReference type="AlphaFoldDB" id="A0A0P1AKD3"/>
<organism evidence="1 2">
    <name type="scientific">Plasmopara halstedii</name>
    <name type="common">Downy mildew of sunflower</name>
    <dbReference type="NCBI Taxonomy" id="4781"/>
    <lineage>
        <taxon>Eukaryota</taxon>
        <taxon>Sar</taxon>
        <taxon>Stramenopiles</taxon>
        <taxon>Oomycota</taxon>
        <taxon>Peronosporomycetes</taxon>
        <taxon>Peronosporales</taxon>
        <taxon>Peronosporaceae</taxon>
        <taxon>Plasmopara</taxon>
    </lineage>
</organism>
<dbReference type="GeneID" id="36407102"/>
<protein>
    <submittedName>
        <fullName evidence="1">Uncharacterized protein</fullName>
    </submittedName>
</protein>
<reference evidence="2" key="1">
    <citation type="submission" date="2014-09" db="EMBL/GenBank/DDBJ databases">
        <authorList>
            <person name="Sharma Rahul"/>
            <person name="Thines Marco"/>
        </authorList>
    </citation>
    <scope>NUCLEOTIDE SEQUENCE [LARGE SCALE GENOMIC DNA]</scope>
</reference>